<dbReference type="Proteomes" id="UP000215002">
    <property type="component" value="Chromosome"/>
</dbReference>
<dbReference type="GO" id="GO:0046872">
    <property type="term" value="F:metal ion binding"/>
    <property type="evidence" value="ECO:0007669"/>
    <property type="project" value="UniProtKB-KW"/>
</dbReference>
<dbReference type="KEGG" id="muc:MuYL_0084"/>
<accession>A0A223NQ80</accession>
<dbReference type="Pfam" id="PF00355">
    <property type="entry name" value="Rieske"/>
    <property type="match status" value="1"/>
</dbReference>
<dbReference type="PROSITE" id="PS51257">
    <property type="entry name" value="PROKAR_LIPOPROTEIN"/>
    <property type="match status" value="1"/>
</dbReference>
<keyword evidence="3" id="KW-0408">Iron</keyword>
<dbReference type="EMBL" id="CP022743">
    <property type="protein sequence ID" value="ASU31987.1"/>
    <property type="molecule type" value="Genomic_DNA"/>
</dbReference>
<evidence type="ECO:0000313" key="7">
    <source>
        <dbReference type="Proteomes" id="UP000215002"/>
    </source>
</evidence>
<dbReference type="RefSeq" id="WP_094568644.1">
    <property type="nucleotide sequence ID" value="NZ_CP022743.1"/>
</dbReference>
<evidence type="ECO:0000313" key="6">
    <source>
        <dbReference type="EMBL" id="ASU31987.1"/>
    </source>
</evidence>
<dbReference type="SUPFAM" id="SSF50022">
    <property type="entry name" value="ISP domain"/>
    <property type="match status" value="1"/>
</dbReference>
<feature type="domain" description="Rieske" evidence="5">
    <location>
        <begin position="48"/>
        <end position="139"/>
    </location>
</feature>
<protein>
    <submittedName>
        <fullName evidence="6">Cytochrome b6-f complex iron-sulfur subunit</fullName>
    </submittedName>
</protein>
<reference evidence="6 7" key="1">
    <citation type="submission" date="2017-08" db="EMBL/GenBank/DDBJ databases">
        <title>Complete genome sequence of Mucilaginibacter sp. strain BJC16-A31.</title>
        <authorList>
            <consortium name="Henan University of Science and Technology"/>
            <person name="You X."/>
        </authorList>
    </citation>
    <scope>NUCLEOTIDE SEQUENCE [LARGE SCALE GENOMIC DNA]</scope>
    <source>
        <strain evidence="6 7">BJC16-A31</strain>
    </source>
</reference>
<keyword evidence="1" id="KW-0001">2Fe-2S</keyword>
<proteinExistence type="predicted"/>
<keyword evidence="4" id="KW-0411">Iron-sulfur</keyword>
<dbReference type="PROSITE" id="PS51296">
    <property type="entry name" value="RIESKE"/>
    <property type="match status" value="1"/>
</dbReference>
<evidence type="ECO:0000256" key="4">
    <source>
        <dbReference type="ARBA" id="ARBA00023014"/>
    </source>
</evidence>
<dbReference type="OrthoDB" id="165343at2"/>
<gene>
    <name evidence="6" type="ORF">MuYL_0084</name>
</gene>
<dbReference type="AlphaFoldDB" id="A0A223NQ80"/>
<evidence type="ECO:0000256" key="2">
    <source>
        <dbReference type="ARBA" id="ARBA00022723"/>
    </source>
</evidence>
<organism evidence="6 7">
    <name type="scientific">Mucilaginibacter xinganensis</name>
    <dbReference type="NCBI Taxonomy" id="1234841"/>
    <lineage>
        <taxon>Bacteria</taxon>
        <taxon>Pseudomonadati</taxon>
        <taxon>Bacteroidota</taxon>
        <taxon>Sphingobacteriia</taxon>
        <taxon>Sphingobacteriales</taxon>
        <taxon>Sphingobacteriaceae</taxon>
        <taxon>Mucilaginibacter</taxon>
    </lineage>
</organism>
<dbReference type="InterPro" id="IPR036922">
    <property type="entry name" value="Rieske_2Fe-2S_sf"/>
</dbReference>
<keyword evidence="2" id="KW-0479">Metal-binding</keyword>
<sequence>MDRKEFFSIVGVGAASALVMSCVGCSKSSDSGKSSVTGPTGVNFTLDLTLAANAALLNNGGYLAANGVLVAKTSAGAYIAVQQSCTHQNYPLVYEGSSQQFFCNNHGSAFSEKGVVLNSPANRNLTVYNTLVTGTSLKVYS</sequence>
<evidence type="ECO:0000256" key="1">
    <source>
        <dbReference type="ARBA" id="ARBA00022714"/>
    </source>
</evidence>
<evidence type="ECO:0000259" key="5">
    <source>
        <dbReference type="PROSITE" id="PS51296"/>
    </source>
</evidence>
<dbReference type="InterPro" id="IPR017941">
    <property type="entry name" value="Rieske_2Fe-2S"/>
</dbReference>
<dbReference type="GO" id="GO:0051537">
    <property type="term" value="F:2 iron, 2 sulfur cluster binding"/>
    <property type="evidence" value="ECO:0007669"/>
    <property type="project" value="UniProtKB-KW"/>
</dbReference>
<dbReference type="Gene3D" id="2.102.10.10">
    <property type="entry name" value="Rieske [2Fe-2S] iron-sulphur domain"/>
    <property type="match status" value="1"/>
</dbReference>
<keyword evidence="7" id="KW-1185">Reference proteome</keyword>
<evidence type="ECO:0000256" key="3">
    <source>
        <dbReference type="ARBA" id="ARBA00023004"/>
    </source>
</evidence>
<name>A0A223NQ80_9SPHI</name>